<feature type="domain" description="SMP-30/Gluconolactonase/LRE-like region" evidence="5">
    <location>
        <begin position="35"/>
        <end position="286"/>
    </location>
</feature>
<proteinExistence type="inferred from homology"/>
<organism evidence="6 7">
    <name type="scientific">Micromonospora rhizosphaerae</name>
    <dbReference type="NCBI Taxonomy" id="568872"/>
    <lineage>
        <taxon>Bacteria</taxon>
        <taxon>Bacillati</taxon>
        <taxon>Actinomycetota</taxon>
        <taxon>Actinomycetes</taxon>
        <taxon>Micromonosporales</taxon>
        <taxon>Micromonosporaceae</taxon>
        <taxon>Micromonospora</taxon>
    </lineage>
</organism>
<comment type="cofactor">
    <cofactor evidence="4">
        <name>Zn(2+)</name>
        <dbReference type="ChEBI" id="CHEBI:29105"/>
    </cofactor>
    <text evidence="4">Binds 1 divalent metal cation per subunit.</text>
</comment>
<dbReference type="GO" id="GO:0016787">
    <property type="term" value="F:hydrolase activity"/>
    <property type="evidence" value="ECO:0007669"/>
    <property type="project" value="UniProtKB-KW"/>
</dbReference>
<dbReference type="OrthoDB" id="241638at2"/>
<evidence type="ECO:0000259" key="5">
    <source>
        <dbReference type="Pfam" id="PF08450"/>
    </source>
</evidence>
<dbReference type="PRINTS" id="PR01790">
    <property type="entry name" value="SMP30FAMILY"/>
</dbReference>
<dbReference type="InterPro" id="IPR005511">
    <property type="entry name" value="SMP-30"/>
</dbReference>
<dbReference type="InterPro" id="IPR013658">
    <property type="entry name" value="SGL"/>
</dbReference>
<accession>A0A1C6T9U0</accession>
<dbReference type="GO" id="GO:0046872">
    <property type="term" value="F:metal ion binding"/>
    <property type="evidence" value="ECO:0007669"/>
    <property type="project" value="UniProtKB-KW"/>
</dbReference>
<keyword evidence="4" id="KW-0862">Zinc</keyword>
<dbReference type="RefSeq" id="WP_091346659.1">
    <property type="nucleotide sequence ID" value="NZ_FMHV01000002.1"/>
</dbReference>
<feature type="binding site" evidence="4">
    <location>
        <position position="231"/>
    </location>
    <ligand>
        <name>a divalent metal cation</name>
        <dbReference type="ChEBI" id="CHEBI:60240"/>
    </ligand>
</feature>
<dbReference type="InterPro" id="IPR051262">
    <property type="entry name" value="SMP-30/CGR1_Lactonase"/>
</dbReference>
<evidence type="ECO:0000256" key="4">
    <source>
        <dbReference type="PIRSR" id="PIRSR605511-2"/>
    </source>
</evidence>
<protein>
    <submittedName>
        <fullName evidence="6">Gluconolactonase</fullName>
    </submittedName>
</protein>
<dbReference type="AlphaFoldDB" id="A0A1C6T9U0"/>
<evidence type="ECO:0000256" key="2">
    <source>
        <dbReference type="ARBA" id="ARBA00022801"/>
    </source>
</evidence>
<evidence type="ECO:0000313" key="7">
    <source>
        <dbReference type="Proteomes" id="UP000199413"/>
    </source>
</evidence>
<feature type="binding site" evidence="4">
    <location>
        <position position="36"/>
    </location>
    <ligand>
        <name>a divalent metal cation</name>
        <dbReference type="ChEBI" id="CHEBI:60240"/>
    </ligand>
</feature>
<keyword evidence="2" id="KW-0378">Hydrolase</keyword>
<dbReference type="SUPFAM" id="SSF63829">
    <property type="entry name" value="Calcium-dependent phosphotriesterase"/>
    <property type="match status" value="1"/>
</dbReference>
<feature type="active site" description="Proton donor/acceptor" evidence="3">
    <location>
        <position position="231"/>
    </location>
</feature>
<evidence type="ECO:0000313" key="6">
    <source>
        <dbReference type="EMBL" id="SCL38293.1"/>
    </source>
</evidence>
<dbReference type="PANTHER" id="PTHR47572:SF4">
    <property type="entry name" value="LACTONASE DRP35"/>
    <property type="match status" value="1"/>
</dbReference>
<dbReference type="InterPro" id="IPR011042">
    <property type="entry name" value="6-blade_b-propeller_TolB-like"/>
</dbReference>
<dbReference type="EMBL" id="FMHV01000002">
    <property type="protein sequence ID" value="SCL38293.1"/>
    <property type="molecule type" value="Genomic_DNA"/>
</dbReference>
<feature type="binding site" evidence="4">
    <location>
        <position position="182"/>
    </location>
    <ligand>
        <name>a divalent metal cation</name>
        <dbReference type="ChEBI" id="CHEBI:60240"/>
    </ligand>
</feature>
<keyword evidence="7" id="KW-1185">Reference proteome</keyword>
<feature type="binding site" evidence="4">
    <location>
        <position position="123"/>
    </location>
    <ligand>
        <name>substrate</name>
    </ligand>
</feature>
<sequence length="310" mass="34758">MAETIPAQFQVLDERFRYCDGDYVVERLHTGSRKSEGPVYFPAGRYLVWSDIPNDRLMRWDETTGAVGVFRHCSGYANGNTIDRQGRLITCEQGNRRVTRTEHDGTITVLADRYHGKRLNSPNDVVVRADGTIWFTDPIYGIHSDYEGNKGDSEFGGACYVFRLDPATGDLRVVADDFCRPNGLAFSRDEQRLYIADTRQEPSHIRVFDVTAEGALTGGKIFADCDFGRFDGLRLDDAGRVWAAAWDGVHCFDPDGTLIGKLLLPESVANLTFGGHKRNHLFITAATSLYTLRVTVNGARYPEPIEQVHR</sequence>
<name>A0A1C6T9U0_9ACTN</name>
<evidence type="ECO:0000256" key="3">
    <source>
        <dbReference type="PIRSR" id="PIRSR605511-1"/>
    </source>
</evidence>
<comment type="similarity">
    <text evidence="1">Belongs to the SMP-30/CGR1 family.</text>
</comment>
<dbReference type="Pfam" id="PF08450">
    <property type="entry name" value="SGL"/>
    <property type="match status" value="1"/>
</dbReference>
<dbReference type="Gene3D" id="2.120.10.30">
    <property type="entry name" value="TolB, C-terminal domain"/>
    <property type="match status" value="1"/>
</dbReference>
<reference evidence="7" key="1">
    <citation type="submission" date="2016-06" db="EMBL/GenBank/DDBJ databases">
        <authorList>
            <person name="Varghese N."/>
            <person name="Submissions Spin"/>
        </authorList>
    </citation>
    <scope>NUCLEOTIDE SEQUENCE [LARGE SCALE GENOMIC DNA]</scope>
    <source>
        <strain evidence="7">DSM 45431</strain>
    </source>
</reference>
<dbReference type="STRING" id="568872.GA0070624_6165"/>
<keyword evidence="4" id="KW-0479">Metal-binding</keyword>
<gene>
    <name evidence="6" type="ORF">GA0070624_6165</name>
</gene>
<evidence type="ECO:0000256" key="1">
    <source>
        <dbReference type="ARBA" id="ARBA00008853"/>
    </source>
</evidence>
<dbReference type="PANTHER" id="PTHR47572">
    <property type="entry name" value="LIPOPROTEIN-RELATED"/>
    <property type="match status" value="1"/>
</dbReference>
<dbReference type="Proteomes" id="UP000199413">
    <property type="component" value="Unassembled WGS sequence"/>
</dbReference>